<keyword evidence="3" id="KW-0479">Metal-binding</keyword>
<dbReference type="GO" id="GO:0051539">
    <property type="term" value="F:4 iron, 4 sulfur cluster binding"/>
    <property type="evidence" value="ECO:0007669"/>
    <property type="project" value="UniProtKB-KW"/>
</dbReference>
<dbReference type="GO" id="GO:0003954">
    <property type="term" value="F:NADH dehydrogenase activity"/>
    <property type="evidence" value="ECO:0007669"/>
    <property type="project" value="TreeGrafter"/>
</dbReference>
<dbReference type="Pfam" id="PF00384">
    <property type="entry name" value="Molybdopterin"/>
    <property type="match status" value="1"/>
</dbReference>
<protein>
    <recommendedName>
        <fullName evidence="6">4Fe-4S Mo/W bis-MGD-type domain-containing protein</fullName>
    </recommendedName>
</protein>
<keyword evidence="8" id="KW-1185">Reference proteome</keyword>
<evidence type="ECO:0000313" key="8">
    <source>
        <dbReference type="Proteomes" id="UP001057291"/>
    </source>
</evidence>
<evidence type="ECO:0000259" key="6">
    <source>
        <dbReference type="PROSITE" id="PS51669"/>
    </source>
</evidence>
<dbReference type="Proteomes" id="UP001057291">
    <property type="component" value="Unassembled WGS sequence"/>
</dbReference>
<dbReference type="SMART" id="SM00926">
    <property type="entry name" value="Molybdop_Fe4S4"/>
    <property type="match status" value="1"/>
</dbReference>
<dbReference type="PANTHER" id="PTHR43105">
    <property type="entry name" value="RESPIRATORY NITRATE REDUCTASE"/>
    <property type="match status" value="1"/>
</dbReference>
<sequence length="194" mass="21608">MHNLYHAFQSKVDRGPVEKTIQTHCCYCSMQCAINNLVDVSTEQIIGVQGRKDFPVTFGRLCQKGITAHEHVRHKDRLVTPLIRRNGKLSPCSWDEALDEISSRIQKIQHRNGYDAVGVYGGGSLTNEKAYLLGKFARVALRTRNIDYNGRYCMSSAAAAMNKAFGLDRGLTFPLEDIPDAMCILIVGSNLAEC</sequence>
<dbReference type="Gene3D" id="3.40.50.740">
    <property type="match status" value="1"/>
</dbReference>
<dbReference type="GO" id="GO:0046872">
    <property type="term" value="F:metal ion binding"/>
    <property type="evidence" value="ECO:0007669"/>
    <property type="project" value="UniProtKB-KW"/>
</dbReference>
<comment type="cofactor">
    <cofactor evidence="1">
        <name>Mo-bis(molybdopterin guanine dinucleotide)</name>
        <dbReference type="ChEBI" id="CHEBI:60539"/>
    </cofactor>
</comment>
<feature type="domain" description="4Fe-4S Mo/W bis-MGD-type" evidence="6">
    <location>
        <begin position="18"/>
        <end position="76"/>
    </location>
</feature>
<keyword evidence="5" id="KW-0411">Iron-sulfur</keyword>
<dbReference type="InterPro" id="IPR006963">
    <property type="entry name" value="Mopterin_OxRdtase_4Fe-4S_dom"/>
</dbReference>
<evidence type="ECO:0000256" key="5">
    <source>
        <dbReference type="ARBA" id="ARBA00023014"/>
    </source>
</evidence>
<dbReference type="Gene3D" id="2.20.25.90">
    <property type="entry name" value="ADC-like domains"/>
    <property type="match status" value="1"/>
</dbReference>
<organism evidence="7 8">
    <name type="scientific">Collibacillus ludicampi</name>
    <dbReference type="NCBI Taxonomy" id="2771369"/>
    <lineage>
        <taxon>Bacteria</taxon>
        <taxon>Bacillati</taxon>
        <taxon>Bacillota</taxon>
        <taxon>Bacilli</taxon>
        <taxon>Bacillales</taxon>
        <taxon>Alicyclobacillaceae</taxon>
        <taxon>Collibacillus</taxon>
    </lineage>
</organism>
<comment type="caution">
    <text evidence="7">The sequence shown here is derived from an EMBL/GenBank/DDBJ whole genome shotgun (WGS) entry which is preliminary data.</text>
</comment>
<dbReference type="Pfam" id="PF04879">
    <property type="entry name" value="Molybdop_Fe4S4"/>
    <property type="match status" value="1"/>
</dbReference>
<dbReference type="Gene3D" id="3.40.228.10">
    <property type="entry name" value="Dimethylsulfoxide Reductase, domain 2"/>
    <property type="match status" value="1"/>
</dbReference>
<dbReference type="AlphaFoldDB" id="A0AAV4LH45"/>
<keyword evidence="2" id="KW-0004">4Fe-4S</keyword>
<dbReference type="SUPFAM" id="SSF53706">
    <property type="entry name" value="Formate dehydrogenase/DMSO reductase, domains 1-3"/>
    <property type="match status" value="1"/>
</dbReference>
<evidence type="ECO:0000313" key="7">
    <source>
        <dbReference type="EMBL" id="GIM46752.1"/>
    </source>
</evidence>
<proteinExistence type="predicted"/>
<dbReference type="PROSITE" id="PS51669">
    <property type="entry name" value="4FE4S_MOW_BIS_MGD"/>
    <property type="match status" value="1"/>
</dbReference>
<keyword evidence="4" id="KW-0408">Iron</keyword>
<dbReference type="GO" id="GO:0022904">
    <property type="term" value="P:respiratory electron transport chain"/>
    <property type="evidence" value="ECO:0007669"/>
    <property type="project" value="TreeGrafter"/>
</dbReference>
<accession>A0AAV4LH45</accession>
<dbReference type="EMBL" id="BOQE01000001">
    <property type="protein sequence ID" value="GIM46752.1"/>
    <property type="molecule type" value="Genomic_DNA"/>
</dbReference>
<dbReference type="GO" id="GO:0016020">
    <property type="term" value="C:membrane"/>
    <property type="evidence" value="ECO:0007669"/>
    <property type="project" value="TreeGrafter"/>
</dbReference>
<evidence type="ECO:0000256" key="3">
    <source>
        <dbReference type="ARBA" id="ARBA00022723"/>
    </source>
</evidence>
<dbReference type="InterPro" id="IPR050123">
    <property type="entry name" value="Prok_molybdopt-oxidoreductase"/>
</dbReference>
<evidence type="ECO:0000256" key="4">
    <source>
        <dbReference type="ARBA" id="ARBA00023004"/>
    </source>
</evidence>
<evidence type="ECO:0000256" key="2">
    <source>
        <dbReference type="ARBA" id="ARBA00022485"/>
    </source>
</evidence>
<dbReference type="PANTHER" id="PTHR43105:SF10">
    <property type="entry name" value="NADH-QUINONE OXIDOREDUCTASE SUBUNIT G"/>
    <property type="match status" value="1"/>
</dbReference>
<dbReference type="InterPro" id="IPR006656">
    <property type="entry name" value="Mopterin_OxRdtase"/>
</dbReference>
<gene>
    <name evidence="7" type="ORF">DNHGIG_23010</name>
</gene>
<reference evidence="7" key="1">
    <citation type="journal article" date="2023" name="Int. J. Syst. Evol. Microbiol.">
        <title>Collibacillus ludicampi gen. nov., sp. nov., a new soil bacterium of the family Alicyclobacillaceae.</title>
        <authorList>
            <person name="Jojima T."/>
            <person name="Ioku Y."/>
            <person name="Fukuta Y."/>
            <person name="Shirasaka N."/>
            <person name="Matsumura Y."/>
            <person name="Mori M."/>
        </authorList>
    </citation>
    <scope>NUCLEOTIDE SEQUENCE</scope>
    <source>
        <strain evidence="7">TP075</strain>
    </source>
</reference>
<name>A0AAV4LH45_9BACL</name>
<evidence type="ECO:0000256" key="1">
    <source>
        <dbReference type="ARBA" id="ARBA00001942"/>
    </source>
</evidence>